<dbReference type="SUPFAM" id="SSF46689">
    <property type="entry name" value="Homeodomain-like"/>
    <property type="match status" value="1"/>
</dbReference>
<reference evidence="3" key="1">
    <citation type="submission" date="2021-06" db="EMBL/GenBank/DDBJ databases">
        <authorList>
            <person name="Kallberg Y."/>
            <person name="Tangrot J."/>
            <person name="Rosling A."/>
        </authorList>
    </citation>
    <scope>NUCLEOTIDE SEQUENCE</scope>
    <source>
        <strain evidence="3">IA702</strain>
    </source>
</reference>
<feature type="compositionally biased region" description="Basic and acidic residues" evidence="1">
    <location>
        <begin position="72"/>
        <end position="81"/>
    </location>
</feature>
<dbReference type="AlphaFoldDB" id="A0A9N8WMH0"/>
<dbReference type="OrthoDB" id="2426975at2759"/>
<feature type="region of interest" description="Disordered" evidence="1">
    <location>
        <begin position="52"/>
        <end position="81"/>
    </location>
</feature>
<protein>
    <submittedName>
        <fullName evidence="2">5948_t:CDS:1</fullName>
    </submittedName>
    <submittedName>
        <fullName evidence="3">5957_t:CDS:1</fullName>
    </submittedName>
</protein>
<dbReference type="Proteomes" id="UP000789572">
    <property type="component" value="Unassembled WGS sequence"/>
</dbReference>
<accession>A0A9N8WMH0</accession>
<keyword evidence="4" id="KW-1185">Reference proteome</keyword>
<name>A0A9N8WMH0_9GLOM</name>
<dbReference type="EMBL" id="CAJVPJ010000155">
    <property type="protein sequence ID" value="CAG8487497.1"/>
    <property type="molecule type" value="Genomic_DNA"/>
</dbReference>
<gene>
    <name evidence="2" type="ORF">POCULU_LOCUS1875</name>
    <name evidence="3" type="ORF">POCULU_LOCUS1884</name>
</gene>
<proteinExistence type="predicted"/>
<comment type="caution">
    <text evidence="3">The sequence shown here is derived from an EMBL/GenBank/DDBJ whole genome shotgun (WGS) entry which is preliminary data.</text>
</comment>
<dbReference type="InterPro" id="IPR036388">
    <property type="entry name" value="WH-like_DNA-bd_sf"/>
</dbReference>
<evidence type="ECO:0000256" key="1">
    <source>
        <dbReference type="SAM" id="MobiDB-lite"/>
    </source>
</evidence>
<evidence type="ECO:0000313" key="4">
    <source>
        <dbReference type="Proteomes" id="UP000789572"/>
    </source>
</evidence>
<feature type="compositionally biased region" description="Polar residues" evidence="1">
    <location>
        <begin position="52"/>
        <end position="61"/>
    </location>
</feature>
<feature type="non-terminal residue" evidence="3">
    <location>
        <position position="81"/>
    </location>
</feature>
<dbReference type="EMBL" id="CAJVPJ010000155">
    <property type="protein sequence ID" value="CAG8487344.1"/>
    <property type="molecule type" value="Genomic_DNA"/>
</dbReference>
<evidence type="ECO:0000313" key="2">
    <source>
        <dbReference type="EMBL" id="CAG8487344.1"/>
    </source>
</evidence>
<evidence type="ECO:0000313" key="3">
    <source>
        <dbReference type="EMBL" id="CAG8487497.1"/>
    </source>
</evidence>
<organism evidence="3 4">
    <name type="scientific">Paraglomus occultum</name>
    <dbReference type="NCBI Taxonomy" id="144539"/>
    <lineage>
        <taxon>Eukaryota</taxon>
        <taxon>Fungi</taxon>
        <taxon>Fungi incertae sedis</taxon>
        <taxon>Mucoromycota</taxon>
        <taxon>Glomeromycotina</taxon>
        <taxon>Glomeromycetes</taxon>
        <taxon>Paraglomerales</taxon>
        <taxon>Paraglomeraceae</taxon>
        <taxon>Paraglomus</taxon>
    </lineage>
</organism>
<dbReference type="Gene3D" id="1.10.10.10">
    <property type="entry name" value="Winged helix-like DNA-binding domain superfamily/Winged helix DNA-binding domain"/>
    <property type="match status" value="1"/>
</dbReference>
<dbReference type="Pfam" id="PF13384">
    <property type="entry name" value="HTH_23"/>
    <property type="match status" value="1"/>
</dbReference>
<dbReference type="InterPro" id="IPR009057">
    <property type="entry name" value="Homeodomain-like_sf"/>
</dbReference>
<sequence>MSNQLSVKNRRELTECERAKIIALSEDGQSVRKISKKLGYPKSTVQDTISRYKTKGGTNSAPRCGRPSLLDKNAKNHLKEI</sequence>